<keyword evidence="1" id="KW-0472">Membrane</keyword>
<dbReference type="AlphaFoldDB" id="A0A9D4UXP0"/>
<dbReference type="Proteomes" id="UP000886520">
    <property type="component" value="Chromosome 9"/>
</dbReference>
<reference evidence="3" key="1">
    <citation type="submission" date="2021-01" db="EMBL/GenBank/DDBJ databases">
        <title>Adiantum capillus-veneris genome.</title>
        <authorList>
            <person name="Fang Y."/>
            <person name="Liao Q."/>
        </authorList>
    </citation>
    <scope>NUCLEOTIDE SEQUENCE</scope>
    <source>
        <strain evidence="3">H3</strain>
        <tissue evidence="3">Leaf</tissue>
    </source>
</reference>
<dbReference type="PANTHER" id="PTHR12472:SF0">
    <property type="entry name" value="RAB3 GTPASE-ACTIVATING PROTEIN NON-CATALYTIC SUBUNIT"/>
    <property type="match status" value="1"/>
</dbReference>
<sequence length="425" mass="47202">MSAQLLAMARPRAVMILKCRFLGESHASPAISITLPRTEEGHHIKAIQWLVFTNLSILTIGTSLGSVLFFSTKGSLLLRQVFYSSPVLQLRIRGDIKLLWSSGSEELSVVYASAIVRIDMTDLQPLLHKCLYDSEVRPRRGRFGAVAVTNANTHKVAYQVWNISRNVGMASGCVDGVISGIIALPLFESRQSKQRHFCAITVGTSNVFSIHRLIDDKTSTITSIIMNKIVPAAWSTFTSLVRMFWQDNVEQGQPLEARQQDFGRASLVTAMKDGTRRGERVALSPSGSLAAITDSLGRILLIDTQANVVTRLWKGYRDAHCFFLDVLVDDKPSSSTSASNYQRKQDFSLSLAIYTLRRGTVEVWKLRNGPRLAIIKCGHDFHVIQPAIPLYGNSGTSYVPTELYILHKKSGDIASIRPRMPSMHK</sequence>
<evidence type="ECO:0000259" key="2">
    <source>
        <dbReference type="Pfam" id="PF14655"/>
    </source>
</evidence>
<evidence type="ECO:0000256" key="1">
    <source>
        <dbReference type="SAM" id="Phobius"/>
    </source>
</evidence>
<dbReference type="Pfam" id="PF14655">
    <property type="entry name" value="RAB3GAP2_N"/>
    <property type="match status" value="1"/>
</dbReference>
<dbReference type="EMBL" id="JABFUD020000009">
    <property type="protein sequence ID" value="KAI5075801.1"/>
    <property type="molecule type" value="Genomic_DNA"/>
</dbReference>
<accession>A0A9D4UXP0</accession>
<evidence type="ECO:0000313" key="4">
    <source>
        <dbReference type="Proteomes" id="UP000886520"/>
    </source>
</evidence>
<keyword evidence="4" id="KW-1185">Reference proteome</keyword>
<keyword evidence="1" id="KW-1133">Transmembrane helix</keyword>
<organism evidence="3 4">
    <name type="scientific">Adiantum capillus-veneris</name>
    <name type="common">Maidenhair fern</name>
    <dbReference type="NCBI Taxonomy" id="13818"/>
    <lineage>
        <taxon>Eukaryota</taxon>
        <taxon>Viridiplantae</taxon>
        <taxon>Streptophyta</taxon>
        <taxon>Embryophyta</taxon>
        <taxon>Tracheophyta</taxon>
        <taxon>Polypodiopsida</taxon>
        <taxon>Polypodiidae</taxon>
        <taxon>Polypodiales</taxon>
        <taxon>Pteridineae</taxon>
        <taxon>Pteridaceae</taxon>
        <taxon>Vittarioideae</taxon>
        <taxon>Adiantum</taxon>
    </lineage>
</organism>
<gene>
    <name evidence="3" type="ORF">GOP47_0009877</name>
</gene>
<feature type="domain" description="Rab3-GAP regulatory subunit N-terminal" evidence="2">
    <location>
        <begin position="3"/>
        <end position="381"/>
    </location>
</feature>
<dbReference type="SUPFAM" id="SSF75011">
    <property type="entry name" value="3-carboxy-cis,cis-mucoante lactonizing enzyme"/>
    <property type="match status" value="1"/>
</dbReference>
<comment type="caution">
    <text evidence="3">The sequence shown here is derived from an EMBL/GenBank/DDBJ whole genome shotgun (WGS) entry which is preliminary data.</text>
</comment>
<protein>
    <recommendedName>
        <fullName evidence="2">Rab3-GAP regulatory subunit N-terminal domain-containing protein</fullName>
    </recommendedName>
</protein>
<dbReference type="InterPro" id="IPR026059">
    <property type="entry name" value="Rab3GAP2"/>
</dbReference>
<name>A0A9D4UXP0_ADICA</name>
<dbReference type="OrthoDB" id="360390at2759"/>
<dbReference type="InterPro" id="IPR032839">
    <property type="entry name" value="RAB3GAP_N"/>
</dbReference>
<keyword evidence="1" id="KW-0812">Transmembrane</keyword>
<feature type="transmembrane region" description="Helical" evidence="1">
    <location>
        <begin position="46"/>
        <end position="70"/>
    </location>
</feature>
<proteinExistence type="predicted"/>
<evidence type="ECO:0000313" key="3">
    <source>
        <dbReference type="EMBL" id="KAI5075801.1"/>
    </source>
</evidence>
<dbReference type="PANTHER" id="PTHR12472">
    <property type="entry name" value="RAB3-GAP REGULATORY DOMAIN"/>
    <property type="match status" value="1"/>
</dbReference>